<gene>
    <name evidence="1" type="ORF">NB700_001840</name>
</gene>
<dbReference type="Gene3D" id="1.10.260.40">
    <property type="entry name" value="lambda repressor-like DNA-binding domains"/>
    <property type="match status" value="1"/>
</dbReference>
<dbReference type="Proteomes" id="UP001320843">
    <property type="component" value="Unassembled WGS sequence"/>
</dbReference>
<dbReference type="InterPro" id="IPR010982">
    <property type="entry name" value="Lambda_DNA-bd_dom_sf"/>
</dbReference>
<reference evidence="1 2" key="1">
    <citation type="submission" date="2022-06" db="EMBL/GenBank/DDBJ databases">
        <title>Dynamics of rice microbiomes reveals core vertical transmitted seed endophytes.</title>
        <authorList>
            <person name="Liao K."/>
            <person name="Zhang X."/>
        </authorList>
    </citation>
    <scope>NUCLEOTIDE SEQUENCE [LARGE SCALE GENOMIC DNA]</scope>
    <source>
        <strain evidence="1 2">YT10-10-1</strain>
    </source>
</reference>
<comment type="caution">
    <text evidence="1">The sequence shown here is derived from an EMBL/GenBank/DDBJ whole genome shotgun (WGS) entry which is preliminary data.</text>
</comment>
<keyword evidence="2" id="KW-1185">Reference proteome</keyword>
<protein>
    <submittedName>
        <fullName evidence="1">Uncharacterized protein</fullName>
    </submittedName>
</protein>
<name>A0ABT3DVI2_9XANT</name>
<sequence>MATVYGTDNQNRYLNMLRARSGEEAVVAATRKVLRLESTAPLPQSVGVEDTSSIINILKEAEPKAIGRPAAGRERSHFRETPKRLTGHELLGLADLAVAVPTDLDPAMYKVVMRLRRLSALREVALDADAPIALNGKDPILVSVFVFLLGGTAEAAMALGVTIKTLEGWGEYLPDSHESRAELVTKGAVRARLPG</sequence>
<dbReference type="EMBL" id="JANFWR010000010">
    <property type="protein sequence ID" value="MCW0399284.1"/>
    <property type="molecule type" value="Genomic_DNA"/>
</dbReference>
<evidence type="ECO:0000313" key="1">
    <source>
        <dbReference type="EMBL" id="MCW0399284.1"/>
    </source>
</evidence>
<evidence type="ECO:0000313" key="2">
    <source>
        <dbReference type="Proteomes" id="UP001320843"/>
    </source>
</evidence>
<accession>A0ABT3DVI2</accession>
<dbReference type="RefSeq" id="WP_267122695.1">
    <property type="nucleotide sequence ID" value="NZ_JANFWR010000010.1"/>
</dbReference>
<organism evidence="1 2">
    <name type="scientific">Xanthomonas sacchari</name>
    <dbReference type="NCBI Taxonomy" id="56458"/>
    <lineage>
        <taxon>Bacteria</taxon>
        <taxon>Pseudomonadati</taxon>
        <taxon>Pseudomonadota</taxon>
        <taxon>Gammaproteobacteria</taxon>
        <taxon>Lysobacterales</taxon>
        <taxon>Lysobacteraceae</taxon>
        <taxon>Xanthomonas</taxon>
    </lineage>
</organism>
<proteinExistence type="predicted"/>